<sequence length="124" mass="14919">MQILRVCKDFDSKVKENDKFIQYNQFRGESDESEYVNQNKIIGILSDELNFYIDIDELLEQLEISKESLDFQIFFRLFRAKNKNSIKQNKSLLSILFYINFKSFYLIDPQVKDLLLVFQQQKLN</sequence>
<keyword evidence="2" id="KW-1185">Reference proteome</keyword>
<reference evidence="1" key="1">
    <citation type="submission" date="2021-01" db="EMBL/GenBank/DDBJ databases">
        <authorList>
            <consortium name="Genoscope - CEA"/>
            <person name="William W."/>
        </authorList>
    </citation>
    <scope>NUCLEOTIDE SEQUENCE</scope>
</reference>
<dbReference type="Proteomes" id="UP000692954">
    <property type="component" value="Unassembled WGS sequence"/>
</dbReference>
<proteinExistence type="predicted"/>
<evidence type="ECO:0000313" key="2">
    <source>
        <dbReference type="Proteomes" id="UP000692954"/>
    </source>
</evidence>
<name>A0A8S1P0M9_9CILI</name>
<gene>
    <name evidence="1" type="ORF">PSON_ATCC_30995.1.T0650174</name>
</gene>
<comment type="caution">
    <text evidence="1">The sequence shown here is derived from an EMBL/GenBank/DDBJ whole genome shotgun (WGS) entry which is preliminary data.</text>
</comment>
<protein>
    <submittedName>
        <fullName evidence="1">Uncharacterized protein</fullName>
    </submittedName>
</protein>
<organism evidence="1 2">
    <name type="scientific">Paramecium sonneborni</name>
    <dbReference type="NCBI Taxonomy" id="65129"/>
    <lineage>
        <taxon>Eukaryota</taxon>
        <taxon>Sar</taxon>
        <taxon>Alveolata</taxon>
        <taxon>Ciliophora</taxon>
        <taxon>Intramacronucleata</taxon>
        <taxon>Oligohymenophorea</taxon>
        <taxon>Peniculida</taxon>
        <taxon>Parameciidae</taxon>
        <taxon>Paramecium</taxon>
    </lineage>
</organism>
<dbReference type="AlphaFoldDB" id="A0A8S1P0M9"/>
<accession>A0A8S1P0M9</accession>
<evidence type="ECO:0000313" key="1">
    <source>
        <dbReference type="EMBL" id="CAD8095935.1"/>
    </source>
</evidence>
<dbReference type="EMBL" id="CAJJDN010000065">
    <property type="protein sequence ID" value="CAD8095935.1"/>
    <property type="molecule type" value="Genomic_DNA"/>
</dbReference>